<feature type="compositionally biased region" description="Pro residues" evidence="1">
    <location>
        <begin position="75"/>
        <end position="84"/>
    </location>
</feature>
<feature type="region of interest" description="Disordered" evidence="1">
    <location>
        <begin position="56"/>
        <end position="86"/>
    </location>
</feature>
<dbReference type="EMBL" id="VSRR010001385">
    <property type="protein sequence ID" value="MPC24869.1"/>
    <property type="molecule type" value="Genomic_DNA"/>
</dbReference>
<organism evidence="2 3">
    <name type="scientific">Portunus trituberculatus</name>
    <name type="common">Swimming crab</name>
    <name type="synonym">Neptunus trituberculatus</name>
    <dbReference type="NCBI Taxonomy" id="210409"/>
    <lineage>
        <taxon>Eukaryota</taxon>
        <taxon>Metazoa</taxon>
        <taxon>Ecdysozoa</taxon>
        <taxon>Arthropoda</taxon>
        <taxon>Crustacea</taxon>
        <taxon>Multicrustacea</taxon>
        <taxon>Malacostraca</taxon>
        <taxon>Eumalacostraca</taxon>
        <taxon>Eucarida</taxon>
        <taxon>Decapoda</taxon>
        <taxon>Pleocyemata</taxon>
        <taxon>Brachyura</taxon>
        <taxon>Eubrachyura</taxon>
        <taxon>Portunoidea</taxon>
        <taxon>Portunidae</taxon>
        <taxon>Portuninae</taxon>
        <taxon>Portunus</taxon>
    </lineage>
</organism>
<reference evidence="2 3" key="1">
    <citation type="submission" date="2019-05" db="EMBL/GenBank/DDBJ databases">
        <title>Another draft genome of Portunus trituberculatus and its Hox gene families provides insights of decapod evolution.</title>
        <authorList>
            <person name="Jeong J.-H."/>
            <person name="Song I."/>
            <person name="Kim S."/>
            <person name="Choi T."/>
            <person name="Kim D."/>
            <person name="Ryu S."/>
            <person name="Kim W."/>
        </authorList>
    </citation>
    <scope>NUCLEOTIDE SEQUENCE [LARGE SCALE GENOMIC DNA]</scope>
    <source>
        <tissue evidence="2">Muscle</tissue>
    </source>
</reference>
<dbReference type="AlphaFoldDB" id="A0A5B7DUY9"/>
<proteinExistence type="predicted"/>
<evidence type="ECO:0000313" key="2">
    <source>
        <dbReference type="EMBL" id="MPC24869.1"/>
    </source>
</evidence>
<sequence>MTCLEGADLLLGELGAGGTLGPQPLQVLGLGRDELVRNEHESLVCVVGVMLREPGVRGRLTERHRQGTATTSTAGPPPSPPPPLCSSTALAPLPSFPSIPALPSFIISVVCPSVPLKTRDERCYDE</sequence>
<name>A0A5B7DUY9_PORTR</name>
<protein>
    <submittedName>
        <fullName evidence="2">Uncharacterized protein</fullName>
    </submittedName>
</protein>
<keyword evidence="3" id="KW-1185">Reference proteome</keyword>
<accession>A0A5B7DUY9</accession>
<dbReference type="Proteomes" id="UP000324222">
    <property type="component" value="Unassembled WGS sequence"/>
</dbReference>
<comment type="caution">
    <text evidence="2">The sequence shown here is derived from an EMBL/GenBank/DDBJ whole genome shotgun (WGS) entry which is preliminary data.</text>
</comment>
<evidence type="ECO:0000256" key="1">
    <source>
        <dbReference type="SAM" id="MobiDB-lite"/>
    </source>
</evidence>
<feature type="compositionally biased region" description="Basic and acidic residues" evidence="1">
    <location>
        <begin position="56"/>
        <end position="65"/>
    </location>
</feature>
<gene>
    <name evidence="2" type="ORF">E2C01_017964</name>
</gene>
<evidence type="ECO:0000313" key="3">
    <source>
        <dbReference type="Proteomes" id="UP000324222"/>
    </source>
</evidence>